<dbReference type="EMBL" id="LN899824">
    <property type="protein sequence ID" value="CUV27188.1"/>
    <property type="molecule type" value="Genomic_DNA"/>
</dbReference>
<sequence>MWKAASQLNMRTRSLLGDDVF</sequence>
<dbReference type="AlphaFoldDB" id="A0A0S4UY06"/>
<name>A0A0S4UY06_RALSL</name>
<reference evidence="1" key="1">
    <citation type="submission" date="2015-10" db="EMBL/GenBank/DDBJ databases">
        <authorList>
            <person name="Gilbert D.G."/>
        </authorList>
    </citation>
    <scope>NUCLEOTIDE SEQUENCE</scope>
    <source>
        <strain evidence="1">Phyl III-seqv23</strain>
    </source>
</reference>
<gene>
    <name evidence="1" type="ORF">RUN1985_v1_40004</name>
</gene>
<accession>A0A0S4UY06</accession>
<organism evidence="1">
    <name type="scientific">Ralstonia solanacearum</name>
    <name type="common">Pseudomonas solanacearum</name>
    <dbReference type="NCBI Taxonomy" id="305"/>
    <lineage>
        <taxon>Bacteria</taxon>
        <taxon>Pseudomonadati</taxon>
        <taxon>Pseudomonadota</taxon>
        <taxon>Betaproteobacteria</taxon>
        <taxon>Burkholderiales</taxon>
        <taxon>Burkholderiaceae</taxon>
        <taxon>Ralstonia</taxon>
        <taxon>Ralstonia solanacearum species complex</taxon>
    </lineage>
</organism>
<proteinExistence type="predicted"/>
<protein>
    <submittedName>
        <fullName evidence="1">Uncharacterized protein</fullName>
    </submittedName>
</protein>
<evidence type="ECO:0000313" key="1">
    <source>
        <dbReference type="EMBL" id="CUV27188.1"/>
    </source>
</evidence>